<feature type="domain" description="Helicase ATP-binding" evidence="11">
    <location>
        <begin position="272"/>
        <end position="448"/>
    </location>
</feature>
<dbReference type="SMART" id="SM00487">
    <property type="entry name" value="DEXDc"/>
    <property type="match status" value="1"/>
</dbReference>
<accession>A0ABU3VQF5</accession>
<evidence type="ECO:0000259" key="11">
    <source>
        <dbReference type="PROSITE" id="PS51192"/>
    </source>
</evidence>
<evidence type="ECO:0000256" key="2">
    <source>
        <dbReference type="ARBA" id="ARBA00008598"/>
    </source>
</evidence>
<evidence type="ECO:0000256" key="5">
    <source>
        <dbReference type="ARBA" id="ARBA00022741"/>
    </source>
</evidence>
<evidence type="ECO:0000256" key="1">
    <source>
        <dbReference type="ARBA" id="ARBA00000851"/>
    </source>
</evidence>
<protein>
    <recommendedName>
        <fullName evidence="3">type I site-specific deoxyribonuclease</fullName>
        <ecNumber evidence="3">3.1.21.3</ecNumber>
    </recommendedName>
</protein>
<dbReference type="CDD" id="cd18030">
    <property type="entry name" value="DEXHc_RE_I_HsdR"/>
    <property type="match status" value="1"/>
</dbReference>
<dbReference type="InterPro" id="IPR051268">
    <property type="entry name" value="Type-I_R_enzyme_R_subunit"/>
</dbReference>
<dbReference type="Gene3D" id="3.90.1570.50">
    <property type="match status" value="1"/>
</dbReference>
<keyword evidence="9" id="KW-0067">ATP-binding</keyword>
<dbReference type="PANTHER" id="PTHR30195">
    <property type="entry name" value="TYPE I SITE-SPECIFIC DEOXYRIBONUCLEASE PROTEIN SUBUNIT M AND R"/>
    <property type="match status" value="1"/>
</dbReference>
<evidence type="ECO:0000256" key="6">
    <source>
        <dbReference type="ARBA" id="ARBA00022747"/>
    </source>
</evidence>
<dbReference type="EMBL" id="JAWDKC010000019">
    <property type="protein sequence ID" value="MDV0445535.1"/>
    <property type="molecule type" value="Genomic_DNA"/>
</dbReference>
<dbReference type="Pfam" id="PF11867">
    <property type="entry name" value="T1RH-like_C"/>
    <property type="match status" value="1"/>
</dbReference>
<keyword evidence="4" id="KW-0540">Nuclease</keyword>
<dbReference type="EC" id="3.1.21.3" evidence="3"/>
<evidence type="ECO:0000256" key="4">
    <source>
        <dbReference type="ARBA" id="ARBA00022722"/>
    </source>
</evidence>
<dbReference type="PROSITE" id="PS51192">
    <property type="entry name" value="HELICASE_ATP_BIND_1"/>
    <property type="match status" value="1"/>
</dbReference>
<dbReference type="InterPro" id="IPR021810">
    <property type="entry name" value="T1RH-like_C"/>
</dbReference>
<sequence>MSLNEEQYENYVIGIFQELGYSDYYGPDIDRDYTNPFFESDLLPALRRINDKLPESALVEAIYKITDLGMGNPIQRNEIFTDYLQNGVTVKYFEGGEEKNTLVYLIDYKNIKNNRFAVINQWTIVEFEEKRPDIVVFVNGLPLSVIELKSPVREDTDIWHAYRQIKNYIQSIPSLFYYNSFCVIGDYVETRVGTLTSDEDRFVWWRTVDGNNIESDFIAPDVLFRGMFEKEKLLDILRNFICFSKKDNETAKIIAGYHQYFAVKKAVESTKNAVETNGKAGIFWHTQGSGKSLSMVFYSKLLQNALQNPTIVVLTDRNDLDDQLFGQFSKCSNFLRQIPQQAENKEHLKELLAGRQANGIFFTTMQKFEEANEALSDRKNIIVIADEAHRSQYGLEERINPETGKVTVGSALKVRQNLPNATFIGFTGTPISAKDRSTTEIFGNYIDIYDMTQAVVDEMTRPVYYESRVVSLHLDEKTLQLIDQKYDIIAEASEPYVVEKSKHQLGTLESVLGAPETIRTLCKDIINHYEDRQYLLTGKAMIVAYSRPIAIRIYKEILEQRPEWTEKVKVVMTSDNNDPEEWKEIIGPKKNKEKLAFKFKDNTDPMKIAIVVDMWLTGFDVPSLGTMYIYKPMHGHTLMQAIARVNRVFKDKEGGLIVDYAGIARALKEAMNDYTVRDRKNYGNTNVDETAYVLFKEKLDICRDLMHGYDYSAFKSESDKERADCITGGANFLLKTGEENEEKRKTFVKEVQALKQARSLSLSRLNGIQRREAAYFEAIRTILIRFSGGHGRLSIREINDQINELLKQSIKSEGVINLFSDVQKEFSLFDTEFLLEISKMKERNLAVEMLKKLIADQIRYYQRTNLVKSEKFSVLLQNSVNGYLNGMLTNEEIIEELLKLAKEIKQAHEEGDNLGLTSEELAFYDALTKPEAVKDFYENDELVAITKELTELLQKNQKIDWQKKESARAEMRRLVKRLLKDHRYPPDGLEYAIETVIKQCEQWTDNIDIAEFED</sequence>
<evidence type="ECO:0000313" key="13">
    <source>
        <dbReference type="Proteomes" id="UP001272052"/>
    </source>
</evidence>
<dbReference type="CDD" id="cd18800">
    <property type="entry name" value="SF2_C_EcoR124I-like"/>
    <property type="match status" value="1"/>
</dbReference>
<evidence type="ECO:0000256" key="3">
    <source>
        <dbReference type="ARBA" id="ARBA00012654"/>
    </source>
</evidence>
<keyword evidence="7" id="KW-0255">Endonuclease</keyword>
<evidence type="ECO:0000313" key="12">
    <source>
        <dbReference type="EMBL" id="MDV0445535.1"/>
    </source>
</evidence>
<dbReference type="NCBIfam" id="TIGR00348">
    <property type="entry name" value="hsdR"/>
    <property type="match status" value="1"/>
</dbReference>
<dbReference type="Pfam" id="PF18766">
    <property type="entry name" value="SWI2_SNF2"/>
    <property type="match status" value="1"/>
</dbReference>
<gene>
    <name evidence="12" type="ORF">MmiAt1_11180</name>
</gene>
<dbReference type="Gene3D" id="3.40.50.300">
    <property type="entry name" value="P-loop containing nucleotide triphosphate hydrolases"/>
    <property type="match status" value="3"/>
</dbReference>
<evidence type="ECO:0000256" key="7">
    <source>
        <dbReference type="ARBA" id="ARBA00022759"/>
    </source>
</evidence>
<dbReference type="SUPFAM" id="SSF52540">
    <property type="entry name" value="P-loop containing nucleoside triphosphate hydrolases"/>
    <property type="match status" value="2"/>
</dbReference>
<reference evidence="12 13" key="1">
    <citation type="submission" date="2023-06" db="EMBL/GenBank/DDBJ databases">
        <title>Genome sequence of Methanimicrococcus sp. At1.</title>
        <authorList>
            <person name="Protasov E."/>
            <person name="Platt K."/>
            <person name="Poehlein A."/>
            <person name="Daniel R."/>
            <person name="Brune A."/>
        </authorList>
    </citation>
    <scope>NUCLEOTIDE SEQUENCE [LARGE SCALE GENOMIC DNA]</scope>
    <source>
        <strain evidence="12 13">At1</strain>
    </source>
</reference>
<dbReference type="InterPro" id="IPR004473">
    <property type="entry name" value="Restrct_endonuc_typeI_HsdR"/>
</dbReference>
<organism evidence="12 13">
    <name type="scientific">Methanimicrococcus hacksteinii</name>
    <dbReference type="NCBI Taxonomy" id="3028293"/>
    <lineage>
        <taxon>Archaea</taxon>
        <taxon>Methanobacteriati</taxon>
        <taxon>Methanobacteriota</taxon>
        <taxon>Stenosarchaea group</taxon>
        <taxon>Methanomicrobia</taxon>
        <taxon>Methanosarcinales</taxon>
        <taxon>Methanosarcinaceae</taxon>
        <taxon>Methanimicrococcus</taxon>
    </lineage>
</organism>
<dbReference type="RefSeq" id="WP_318785958.1">
    <property type="nucleotide sequence ID" value="NZ_JAWDKC010000019.1"/>
</dbReference>
<evidence type="ECO:0000256" key="10">
    <source>
        <dbReference type="ARBA" id="ARBA00023125"/>
    </source>
</evidence>
<keyword evidence="13" id="KW-1185">Reference proteome</keyword>
<evidence type="ECO:0000256" key="8">
    <source>
        <dbReference type="ARBA" id="ARBA00022801"/>
    </source>
</evidence>
<dbReference type="InterPro" id="IPR055180">
    <property type="entry name" value="HsdR_RecA-like_helicase_dom_2"/>
</dbReference>
<dbReference type="InterPro" id="IPR014001">
    <property type="entry name" value="Helicase_ATP-bd"/>
</dbReference>
<comment type="caution">
    <text evidence="12">The sequence shown here is derived from an EMBL/GenBank/DDBJ whole genome shotgun (WGS) entry which is preliminary data.</text>
</comment>
<dbReference type="PANTHER" id="PTHR30195:SF15">
    <property type="entry name" value="TYPE I RESTRICTION ENZYME HINDI ENDONUCLEASE SUBUNIT"/>
    <property type="match status" value="1"/>
</dbReference>
<keyword evidence="6" id="KW-0680">Restriction system</keyword>
<keyword evidence="5" id="KW-0547">Nucleotide-binding</keyword>
<name>A0ABU3VQF5_9EURY</name>
<dbReference type="InterPro" id="IPR007409">
    <property type="entry name" value="Restrct_endonuc_type1_HsdR_N"/>
</dbReference>
<comment type="similarity">
    <text evidence="2">Belongs to the HsdR family.</text>
</comment>
<evidence type="ECO:0000256" key="9">
    <source>
        <dbReference type="ARBA" id="ARBA00022840"/>
    </source>
</evidence>
<dbReference type="InterPro" id="IPR040980">
    <property type="entry name" value="SWI2_SNF2"/>
</dbReference>
<keyword evidence="8" id="KW-0378">Hydrolase</keyword>
<proteinExistence type="inferred from homology"/>
<dbReference type="CDD" id="cd22332">
    <property type="entry name" value="HsdR_N"/>
    <property type="match status" value="1"/>
</dbReference>
<dbReference type="InterPro" id="IPR027417">
    <property type="entry name" value="P-loop_NTPase"/>
</dbReference>
<dbReference type="Proteomes" id="UP001272052">
    <property type="component" value="Unassembled WGS sequence"/>
</dbReference>
<dbReference type="Pfam" id="PF22679">
    <property type="entry name" value="T1R_D3-like"/>
    <property type="match status" value="1"/>
</dbReference>
<keyword evidence="10" id="KW-0238">DNA-binding</keyword>
<comment type="catalytic activity">
    <reaction evidence="1">
        <text>Endonucleolytic cleavage of DNA to give random double-stranded fragments with terminal 5'-phosphates, ATP is simultaneously hydrolyzed.</text>
        <dbReference type="EC" id="3.1.21.3"/>
    </reaction>
</comment>
<dbReference type="Pfam" id="PF04313">
    <property type="entry name" value="HSDR_N"/>
    <property type="match status" value="1"/>
</dbReference>